<dbReference type="GO" id="GO:0003905">
    <property type="term" value="F:alkylbase DNA N-glycosylase activity"/>
    <property type="evidence" value="ECO:0007669"/>
    <property type="project" value="InterPro"/>
</dbReference>
<dbReference type="OrthoDB" id="9794313at2"/>
<keyword evidence="2 5" id="KW-0227">DNA damage</keyword>
<protein>
    <recommendedName>
        <fullName evidence="5">Putative 3-methyladenine DNA glycosylase</fullName>
        <ecNumber evidence="5">3.2.2.-</ecNumber>
    </recommendedName>
</protein>
<dbReference type="GO" id="GO:0003677">
    <property type="term" value="F:DNA binding"/>
    <property type="evidence" value="ECO:0007669"/>
    <property type="project" value="InterPro"/>
</dbReference>
<dbReference type="EC" id="3.2.2.-" evidence="5"/>
<evidence type="ECO:0000256" key="5">
    <source>
        <dbReference type="HAMAP-Rule" id="MF_00527"/>
    </source>
</evidence>
<dbReference type="Pfam" id="PF02245">
    <property type="entry name" value="Pur_DNA_glyco"/>
    <property type="match status" value="1"/>
</dbReference>
<reference evidence="6 7" key="1">
    <citation type="journal article" date="2018" name="Syst. Appl. Microbiol.">
        <title>Characterization and high-quality draft genome sequence of Herbivorax saccincola A7, an anaerobic, alkaliphilic, thermophilic, cellulolytic, and xylanolytic bacterium.</title>
        <authorList>
            <person name="Aikawa S."/>
            <person name="Baramee S."/>
            <person name="Sermsathanaswadi J."/>
            <person name="Thianheng P."/>
            <person name="Tachaapaikoon C."/>
            <person name="Shikata A."/>
            <person name="Waeonukul R."/>
            <person name="Pason P."/>
            <person name="Ratanakhanokchai K."/>
            <person name="Kosugi A."/>
        </authorList>
    </citation>
    <scope>NUCLEOTIDE SEQUENCE [LARGE SCALE GENOMIC DNA]</scope>
    <source>
        <strain evidence="6 7">A7</strain>
    </source>
</reference>
<dbReference type="PANTHER" id="PTHR10429:SF0">
    <property type="entry name" value="DNA-3-METHYLADENINE GLYCOSYLASE"/>
    <property type="match status" value="1"/>
</dbReference>
<dbReference type="HAMAP" id="MF_00527">
    <property type="entry name" value="3MGH"/>
    <property type="match status" value="1"/>
</dbReference>
<evidence type="ECO:0000313" key="6">
    <source>
        <dbReference type="EMBL" id="PQQ66346.1"/>
    </source>
</evidence>
<dbReference type="Proteomes" id="UP000239720">
    <property type="component" value="Unassembled WGS sequence"/>
</dbReference>
<dbReference type="InterPro" id="IPR036995">
    <property type="entry name" value="MPG_sf"/>
</dbReference>
<dbReference type="CDD" id="cd00540">
    <property type="entry name" value="AAG"/>
    <property type="match status" value="1"/>
</dbReference>
<evidence type="ECO:0000256" key="2">
    <source>
        <dbReference type="ARBA" id="ARBA00022763"/>
    </source>
</evidence>
<comment type="similarity">
    <text evidence="1 5">Belongs to the DNA glycosylase MPG family.</text>
</comment>
<evidence type="ECO:0000313" key="7">
    <source>
        <dbReference type="Proteomes" id="UP000239720"/>
    </source>
</evidence>
<dbReference type="EMBL" id="NEMB01000003">
    <property type="protein sequence ID" value="PQQ66346.1"/>
    <property type="molecule type" value="Genomic_DNA"/>
</dbReference>
<comment type="caution">
    <text evidence="6">The sequence shown here is derived from an EMBL/GenBank/DDBJ whole genome shotgun (WGS) entry which is preliminary data.</text>
</comment>
<accession>A0A2S8R997</accession>
<sequence>MKIKLKRDFYERDTLEVAKELLGKYIIRVSEEGTTVGKIVEVEAYIGPLDAAAHTYRGKRSSRTEVAFGPGGHGYVYLIYGMYHCFNIVTNVQGKPEMVLIRAVEPVEGIELMKKRRNTEVLKNLCSGPGKLCQAMDITKKLHGIDLCGDNLYLLDNEKVREEDIIFTPRINIDYAGEAKEYPWRFLIKDNKFISTLKHVKKPNQTKK</sequence>
<dbReference type="NCBIfam" id="NF002003">
    <property type="entry name" value="PRK00802.1-3"/>
    <property type="match status" value="1"/>
</dbReference>
<dbReference type="NCBIfam" id="TIGR00567">
    <property type="entry name" value="3mg"/>
    <property type="match status" value="1"/>
</dbReference>
<dbReference type="FunFam" id="3.10.300.10:FF:000001">
    <property type="entry name" value="Putative 3-methyladenine DNA glycosylase"/>
    <property type="match status" value="1"/>
</dbReference>
<proteinExistence type="inferred from homology"/>
<dbReference type="Gene3D" id="3.10.300.10">
    <property type="entry name" value="Methylpurine-DNA glycosylase (MPG)"/>
    <property type="match status" value="1"/>
</dbReference>
<organism evidence="6 7">
    <name type="scientific">Acetivibrio saccincola</name>
    <dbReference type="NCBI Taxonomy" id="1677857"/>
    <lineage>
        <taxon>Bacteria</taxon>
        <taxon>Bacillati</taxon>
        <taxon>Bacillota</taxon>
        <taxon>Clostridia</taxon>
        <taxon>Eubacteriales</taxon>
        <taxon>Oscillospiraceae</taxon>
        <taxon>Acetivibrio</taxon>
    </lineage>
</organism>
<keyword evidence="4 5" id="KW-0234">DNA repair</keyword>
<keyword evidence="3 5" id="KW-0378">Hydrolase</keyword>
<dbReference type="AlphaFoldDB" id="A0A2S8R997"/>
<dbReference type="InterPro" id="IPR011034">
    <property type="entry name" value="Formyl_transferase-like_C_sf"/>
</dbReference>
<gene>
    <name evidence="6" type="ORF">B9R14_06000</name>
</gene>
<evidence type="ECO:0000256" key="4">
    <source>
        <dbReference type="ARBA" id="ARBA00023204"/>
    </source>
</evidence>
<evidence type="ECO:0000256" key="3">
    <source>
        <dbReference type="ARBA" id="ARBA00022801"/>
    </source>
</evidence>
<dbReference type="PANTHER" id="PTHR10429">
    <property type="entry name" value="DNA-3-METHYLADENINE GLYCOSYLASE"/>
    <property type="match status" value="1"/>
</dbReference>
<name>A0A2S8R997_9FIRM</name>
<dbReference type="InterPro" id="IPR003180">
    <property type="entry name" value="MPG"/>
</dbReference>
<evidence type="ECO:0000256" key="1">
    <source>
        <dbReference type="ARBA" id="ARBA00009232"/>
    </source>
</evidence>
<dbReference type="SUPFAM" id="SSF50486">
    <property type="entry name" value="FMT C-terminal domain-like"/>
    <property type="match status" value="1"/>
</dbReference>
<dbReference type="GO" id="GO:0006284">
    <property type="term" value="P:base-excision repair"/>
    <property type="evidence" value="ECO:0007669"/>
    <property type="project" value="InterPro"/>
</dbReference>